<dbReference type="AlphaFoldDB" id="A0A642UJS2"/>
<keyword evidence="4" id="KW-1185">Reference proteome</keyword>
<evidence type="ECO:0000313" key="3">
    <source>
        <dbReference type="EMBL" id="KAA8899194.1"/>
    </source>
</evidence>
<dbReference type="InterPro" id="IPR029033">
    <property type="entry name" value="His_PPase_superfam"/>
</dbReference>
<dbReference type="PANTHER" id="PTHR48100">
    <property type="entry name" value="BROAD-SPECIFICITY PHOSPHATASE YOR283W-RELATED"/>
    <property type="match status" value="1"/>
</dbReference>
<keyword evidence="1" id="KW-0324">Glycolysis</keyword>
<reference evidence="3" key="1">
    <citation type="journal article" date="2019" name="G3 (Bethesda)">
        <title>Genome Assemblies of Two Rare Opportunistic Yeast Pathogens: Diutina rugosa (syn. Candida rugosa) and Trichomonascus ciferrii (syn. Candida ciferrii).</title>
        <authorList>
            <person name="Mixao V."/>
            <person name="Saus E."/>
            <person name="Hansen A.P."/>
            <person name="Lass-Florl C."/>
            <person name="Gabaldon T."/>
        </authorList>
    </citation>
    <scope>NUCLEOTIDE SEQUENCE</scope>
    <source>
        <strain evidence="3">CBS 4856</strain>
    </source>
</reference>
<dbReference type="PROSITE" id="PS00175">
    <property type="entry name" value="PG_MUTASE"/>
    <property type="match status" value="1"/>
</dbReference>
<organism evidence="3 4">
    <name type="scientific">Trichomonascus ciferrii</name>
    <dbReference type="NCBI Taxonomy" id="44093"/>
    <lineage>
        <taxon>Eukaryota</taxon>
        <taxon>Fungi</taxon>
        <taxon>Dikarya</taxon>
        <taxon>Ascomycota</taxon>
        <taxon>Saccharomycotina</taxon>
        <taxon>Dipodascomycetes</taxon>
        <taxon>Dipodascales</taxon>
        <taxon>Trichomonascaceae</taxon>
        <taxon>Trichomonascus</taxon>
        <taxon>Trichomonascus ciferrii complex</taxon>
    </lineage>
</organism>
<dbReference type="Gene3D" id="3.40.50.1240">
    <property type="entry name" value="Phosphoglycerate mutase-like"/>
    <property type="match status" value="1"/>
</dbReference>
<evidence type="ECO:0000256" key="2">
    <source>
        <dbReference type="ARBA" id="ARBA00023235"/>
    </source>
</evidence>
<dbReference type="CDD" id="cd07067">
    <property type="entry name" value="HP_PGM_like"/>
    <property type="match status" value="1"/>
</dbReference>
<dbReference type="SMART" id="SM00855">
    <property type="entry name" value="PGAM"/>
    <property type="match status" value="1"/>
</dbReference>
<keyword evidence="2" id="KW-0413">Isomerase</keyword>
<evidence type="ECO:0000313" key="4">
    <source>
        <dbReference type="Proteomes" id="UP000761534"/>
    </source>
</evidence>
<dbReference type="EMBL" id="SWFS01000527">
    <property type="protein sequence ID" value="KAA8899194.1"/>
    <property type="molecule type" value="Genomic_DNA"/>
</dbReference>
<protein>
    <recommendedName>
        <fullName evidence="5">Phosphoglycerate mutase</fullName>
    </recommendedName>
</protein>
<name>A0A642UJS2_9ASCO</name>
<evidence type="ECO:0000256" key="1">
    <source>
        <dbReference type="ARBA" id="ARBA00023152"/>
    </source>
</evidence>
<gene>
    <name evidence="3" type="ORF">TRICI_006363</name>
</gene>
<dbReference type="InterPro" id="IPR050275">
    <property type="entry name" value="PGM_Phosphatase"/>
</dbReference>
<dbReference type="Proteomes" id="UP000761534">
    <property type="component" value="Unassembled WGS sequence"/>
</dbReference>
<dbReference type="PANTHER" id="PTHR48100:SF1">
    <property type="entry name" value="HISTIDINE PHOSPHATASE FAMILY PROTEIN-RELATED"/>
    <property type="match status" value="1"/>
</dbReference>
<dbReference type="GO" id="GO:0005737">
    <property type="term" value="C:cytoplasm"/>
    <property type="evidence" value="ECO:0007669"/>
    <property type="project" value="TreeGrafter"/>
</dbReference>
<dbReference type="VEuPathDB" id="FungiDB:TRICI_006363"/>
<dbReference type="InterPro" id="IPR013078">
    <property type="entry name" value="His_Pase_superF_clade-1"/>
</dbReference>
<proteinExistence type="predicted"/>
<dbReference type="SUPFAM" id="SSF53254">
    <property type="entry name" value="Phosphoglycerate mutase-like"/>
    <property type="match status" value="1"/>
</dbReference>
<evidence type="ECO:0008006" key="5">
    <source>
        <dbReference type="Google" id="ProtNLM"/>
    </source>
</evidence>
<dbReference type="OrthoDB" id="496981at2759"/>
<dbReference type="GO" id="GO:0016791">
    <property type="term" value="F:phosphatase activity"/>
    <property type="evidence" value="ECO:0007669"/>
    <property type="project" value="TreeGrafter"/>
</dbReference>
<dbReference type="Pfam" id="PF00300">
    <property type="entry name" value="His_Phos_1"/>
    <property type="match status" value="1"/>
</dbReference>
<dbReference type="InterPro" id="IPR001345">
    <property type="entry name" value="PG/BPGM_mutase_AS"/>
</dbReference>
<comment type="caution">
    <text evidence="3">The sequence shown here is derived from an EMBL/GenBank/DDBJ whole genome shotgun (WGS) entry which is preliminary data.</text>
</comment>
<accession>A0A642UJS2</accession>
<sequence>MGGAGQRNVSERVRHMEGEVKHHHTYESVGRGFLAQDDPKTSIRSFNYLESDFGLVKRSWEEFKRDFDKMCEEADENTRYKVLYLARHGQGEHNALLLKHGDNVDLKRDPELTSLGVQQGKNNNAGWKEQIKKGIPLPQSLYVSPFTRCLDTMYYTWDGILLNVENSPVEPPLMMEDLREDIDYHTCNQRNVRSYYEKKYPGVIIEAGFTEEDELFTGDDIESLAEHNVRTTRFLDKLFDWDWDSPEPHKFVSVTSHYGTVESFLSTIGHVLFPVGTGDMVPVIVKATRVD</sequence>